<dbReference type="AlphaFoldDB" id="K0RTT4"/>
<proteinExistence type="predicted"/>
<keyword evidence="2" id="KW-1185">Reference proteome</keyword>
<evidence type="ECO:0000313" key="1">
    <source>
        <dbReference type="EMBL" id="EJK50072.1"/>
    </source>
</evidence>
<evidence type="ECO:0000313" key="2">
    <source>
        <dbReference type="Proteomes" id="UP000266841"/>
    </source>
</evidence>
<sequence length="265" mass="29195">VDFPPREIAPGTVEEELTISAVTLNLSSPYFTPQAPLQLQSTLRRSNPDSSLVGSVTSFLSASDCSFDLSDVLSLVLSENHVDEEDAQSERKTIGVGEFSPSPLRRKYPSSFDPNCCWRDRESLERSGLWGSSRDVRSNSDSSKDSNGIALLRGSKFSDNSEATKDSNETIEHSKSIFIASESSNSLAPINTASVGYMSRGSVSLEASLNDSNRARWDFSKSLDACHPAKNFSKSLFPRERRLLEAEVGKIEDRKKNGRKTRKTC</sequence>
<accession>K0RTT4</accession>
<name>K0RTT4_THAOC</name>
<dbReference type="Proteomes" id="UP000266841">
    <property type="component" value="Unassembled WGS sequence"/>
</dbReference>
<organism evidence="1 2">
    <name type="scientific">Thalassiosira oceanica</name>
    <name type="common">Marine diatom</name>
    <dbReference type="NCBI Taxonomy" id="159749"/>
    <lineage>
        <taxon>Eukaryota</taxon>
        <taxon>Sar</taxon>
        <taxon>Stramenopiles</taxon>
        <taxon>Ochrophyta</taxon>
        <taxon>Bacillariophyta</taxon>
        <taxon>Coscinodiscophyceae</taxon>
        <taxon>Thalassiosirophycidae</taxon>
        <taxon>Thalassiosirales</taxon>
        <taxon>Thalassiosiraceae</taxon>
        <taxon>Thalassiosira</taxon>
    </lineage>
</organism>
<feature type="non-terminal residue" evidence="1">
    <location>
        <position position="1"/>
    </location>
</feature>
<gene>
    <name evidence="1" type="ORF">THAOC_30997</name>
</gene>
<dbReference type="EMBL" id="AGNL01044218">
    <property type="protein sequence ID" value="EJK50072.1"/>
    <property type="molecule type" value="Genomic_DNA"/>
</dbReference>
<comment type="caution">
    <text evidence="1">The sequence shown here is derived from an EMBL/GenBank/DDBJ whole genome shotgun (WGS) entry which is preliminary data.</text>
</comment>
<reference evidence="1 2" key="1">
    <citation type="journal article" date="2012" name="Genome Biol.">
        <title>Genome and low-iron response of an oceanic diatom adapted to chronic iron limitation.</title>
        <authorList>
            <person name="Lommer M."/>
            <person name="Specht M."/>
            <person name="Roy A.S."/>
            <person name="Kraemer L."/>
            <person name="Andreson R."/>
            <person name="Gutowska M.A."/>
            <person name="Wolf J."/>
            <person name="Bergner S.V."/>
            <person name="Schilhabel M.B."/>
            <person name="Klostermeier U.C."/>
            <person name="Beiko R.G."/>
            <person name="Rosenstiel P."/>
            <person name="Hippler M."/>
            <person name="Laroche J."/>
        </authorList>
    </citation>
    <scope>NUCLEOTIDE SEQUENCE [LARGE SCALE GENOMIC DNA]</scope>
    <source>
        <strain evidence="1 2">CCMP1005</strain>
    </source>
</reference>
<protein>
    <submittedName>
        <fullName evidence="1">Uncharacterized protein</fullName>
    </submittedName>
</protein>